<evidence type="ECO:0000256" key="3">
    <source>
        <dbReference type="ARBA" id="ARBA00023163"/>
    </source>
</evidence>
<dbReference type="InterPro" id="IPR036390">
    <property type="entry name" value="WH_DNA-bd_sf"/>
</dbReference>
<keyword evidence="3" id="KW-0804">Transcription</keyword>
<dbReference type="InterPro" id="IPR036388">
    <property type="entry name" value="WH-like_DNA-bd_sf"/>
</dbReference>
<proteinExistence type="predicted"/>
<evidence type="ECO:0000256" key="2">
    <source>
        <dbReference type="ARBA" id="ARBA00023125"/>
    </source>
</evidence>
<dbReference type="SMART" id="SM00895">
    <property type="entry name" value="FCD"/>
    <property type="match status" value="1"/>
</dbReference>
<organism evidence="5 6">
    <name type="scientific">Vibrio olivae</name>
    <dbReference type="NCBI Taxonomy" id="1243002"/>
    <lineage>
        <taxon>Bacteria</taxon>
        <taxon>Pseudomonadati</taxon>
        <taxon>Pseudomonadota</taxon>
        <taxon>Gammaproteobacteria</taxon>
        <taxon>Vibrionales</taxon>
        <taxon>Vibrionaceae</taxon>
        <taxon>Vibrio</taxon>
    </lineage>
</organism>
<gene>
    <name evidence="5" type="ORF">ACFFUV_16735</name>
</gene>
<evidence type="ECO:0000313" key="5">
    <source>
        <dbReference type="EMBL" id="MFB9136615.1"/>
    </source>
</evidence>
<keyword evidence="1" id="KW-0805">Transcription regulation</keyword>
<dbReference type="PANTHER" id="PTHR43537:SF7">
    <property type="entry name" value="EXU REGULON TRANSCRIPTIONAL REGULATOR"/>
    <property type="match status" value="1"/>
</dbReference>
<keyword evidence="6" id="KW-1185">Reference proteome</keyword>
<sequence length="249" mass="28513">MEANEKLYQKIAAQYKQQIQSGQYAVGDMLPAERVISEQMDVSRTVIREAMIMLEVEGFVEVRKGSGIRVISQSGNSDKSSEILSPYDEFIKTCGPFELLQARQLFESSIAEFAAIQATKKDLVELMKIQENAKDDDYSRDSHWDQQFHIQLARCTQNSAIVHIAEMLCKNRENNPYWKKLHEHIADNQISSWCSEHDLIVQALIKGDSKAAKHAAWMHIENTKQMLFNASSDDYDRFLFADSPLVEHP</sequence>
<accession>A0ABV5HRP9</accession>
<dbReference type="Pfam" id="PF07729">
    <property type="entry name" value="FCD"/>
    <property type="match status" value="1"/>
</dbReference>
<evidence type="ECO:0000313" key="6">
    <source>
        <dbReference type="Proteomes" id="UP001589645"/>
    </source>
</evidence>
<dbReference type="Gene3D" id="1.20.120.530">
    <property type="entry name" value="GntR ligand-binding domain-like"/>
    <property type="match status" value="1"/>
</dbReference>
<name>A0ABV5HRP9_9VIBR</name>
<dbReference type="Pfam" id="PF00392">
    <property type="entry name" value="GntR"/>
    <property type="match status" value="1"/>
</dbReference>
<comment type="caution">
    <text evidence="5">The sequence shown here is derived from an EMBL/GenBank/DDBJ whole genome shotgun (WGS) entry which is preliminary data.</text>
</comment>
<reference evidence="5 6" key="1">
    <citation type="submission" date="2024-09" db="EMBL/GenBank/DDBJ databases">
        <authorList>
            <person name="Sun Q."/>
            <person name="Mori K."/>
        </authorList>
    </citation>
    <scope>NUCLEOTIDE SEQUENCE [LARGE SCALE GENOMIC DNA]</scope>
    <source>
        <strain evidence="5 6">CECT 8064</strain>
    </source>
</reference>
<dbReference type="SUPFAM" id="SSF46785">
    <property type="entry name" value="Winged helix' DNA-binding domain"/>
    <property type="match status" value="1"/>
</dbReference>
<dbReference type="EMBL" id="JBHMEP010000006">
    <property type="protein sequence ID" value="MFB9136615.1"/>
    <property type="molecule type" value="Genomic_DNA"/>
</dbReference>
<dbReference type="Proteomes" id="UP001589645">
    <property type="component" value="Unassembled WGS sequence"/>
</dbReference>
<dbReference type="Gene3D" id="1.10.10.10">
    <property type="entry name" value="Winged helix-like DNA-binding domain superfamily/Winged helix DNA-binding domain"/>
    <property type="match status" value="1"/>
</dbReference>
<dbReference type="PANTHER" id="PTHR43537">
    <property type="entry name" value="TRANSCRIPTIONAL REGULATOR, GNTR FAMILY"/>
    <property type="match status" value="1"/>
</dbReference>
<feature type="domain" description="HTH gntR-type" evidence="4">
    <location>
        <begin position="5"/>
        <end position="73"/>
    </location>
</feature>
<dbReference type="InterPro" id="IPR011711">
    <property type="entry name" value="GntR_C"/>
</dbReference>
<protein>
    <submittedName>
        <fullName evidence="5">GntR family transcriptional regulator</fullName>
    </submittedName>
</protein>
<dbReference type="SMART" id="SM00345">
    <property type="entry name" value="HTH_GNTR"/>
    <property type="match status" value="1"/>
</dbReference>
<dbReference type="PROSITE" id="PS50949">
    <property type="entry name" value="HTH_GNTR"/>
    <property type="match status" value="1"/>
</dbReference>
<dbReference type="InterPro" id="IPR008920">
    <property type="entry name" value="TF_FadR/GntR_C"/>
</dbReference>
<dbReference type="PRINTS" id="PR00035">
    <property type="entry name" value="HTHGNTR"/>
</dbReference>
<dbReference type="SUPFAM" id="SSF48008">
    <property type="entry name" value="GntR ligand-binding domain-like"/>
    <property type="match status" value="1"/>
</dbReference>
<keyword evidence="2" id="KW-0238">DNA-binding</keyword>
<dbReference type="CDD" id="cd07377">
    <property type="entry name" value="WHTH_GntR"/>
    <property type="match status" value="1"/>
</dbReference>
<evidence type="ECO:0000259" key="4">
    <source>
        <dbReference type="PROSITE" id="PS50949"/>
    </source>
</evidence>
<evidence type="ECO:0000256" key="1">
    <source>
        <dbReference type="ARBA" id="ARBA00023015"/>
    </source>
</evidence>
<dbReference type="InterPro" id="IPR000524">
    <property type="entry name" value="Tscrpt_reg_HTH_GntR"/>
</dbReference>
<dbReference type="RefSeq" id="WP_390194884.1">
    <property type="nucleotide sequence ID" value="NZ_JBHMEP010000006.1"/>
</dbReference>